<dbReference type="Proteomes" id="UP000187209">
    <property type="component" value="Unassembled WGS sequence"/>
</dbReference>
<evidence type="ECO:0000313" key="2">
    <source>
        <dbReference type="EMBL" id="OMJ71286.1"/>
    </source>
</evidence>
<evidence type="ECO:0000313" key="3">
    <source>
        <dbReference type="Proteomes" id="UP000187209"/>
    </source>
</evidence>
<proteinExistence type="predicted"/>
<evidence type="ECO:0000256" key="1">
    <source>
        <dbReference type="SAM" id="SignalP"/>
    </source>
</evidence>
<feature type="signal peptide" evidence="1">
    <location>
        <begin position="1"/>
        <end position="15"/>
    </location>
</feature>
<keyword evidence="1" id="KW-0732">Signal</keyword>
<comment type="caution">
    <text evidence="2">The sequence shown here is derived from an EMBL/GenBank/DDBJ whole genome shotgun (WGS) entry which is preliminary data.</text>
</comment>
<gene>
    <name evidence="2" type="ORF">SteCoe_30547</name>
</gene>
<dbReference type="EMBL" id="MPUH01001005">
    <property type="protein sequence ID" value="OMJ71286.1"/>
    <property type="molecule type" value="Genomic_DNA"/>
</dbReference>
<dbReference type="OrthoDB" id="4405280at2759"/>
<reference evidence="2 3" key="1">
    <citation type="submission" date="2016-11" db="EMBL/GenBank/DDBJ databases">
        <title>The macronuclear genome of Stentor coeruleus: a giant cell with tiny introns.</title>
        <authorList>
            <person name="Slabodnick M."/>
            <person name="Ruby J.G."/>
            <person name="Reiff S.B."/>
            <person name="Swart E.C."/>
            <person name="Gosai S."/>
            <person name="Prabakaran S."/>
            <person name="Witkowska E."/>
            <person name="Larue G.E."/>
            <person name="Fisher S."/>
            <person name="Freeman R.M."/>
            <person name="Gunawardena J."/>
            <person name="Chu W."/>
            <person name="Stover N.A."/>
            <person name="Gregory B.D."/>
            <person name="Nowacki M."/>
            <person name="Derisi J."/>
            <person name="Roy S.W."/>
            <person name="Marshall W.F."/>
            <person name="Sood P."/>
        </authorList>
    </citation>
    <scope>NUCLEOTIDE SEQUENCE [LARGE SCALE GENOMIC DNA]</scope>
    <source>
        <strain evidence="2">WM001</strain>
    </source>
</reference>
<sequence length="353" mass="38813">MHALLLIIYLLKVQADDEYSRNYCSIYTCKPPTMKFDNITCIYPSLLYSTYYLSPCPSSLPYCQPKTFSLVNVTCSTTPPKAALSSYPGEPCNITSDCLFGTCLSGVCFGSNNGESCTSSAQCNPGSRCQNNVCTDLISIGKTGCTTDYDCVPSAGCMKNSSATYCAAYFSVPSGDRVTSCLKATQGGYSHLCKTGVCLVTSSKTSMGQCSDAPKSFKAHPQECLSNSDCQGFTSEFNYTGVCTCGINPYATSYCQPFMGDLYGVNYINAYKKFLLKNYLIQCNTMRRFSNECWNLFATKTEMAALIMSKFLYENYPLLQNNDPCIQEIYFASYYGIDGFSGILYLASLWMIS</sequence>
<keyword evidence="3" id="KW-1185">Reference proteome</keyword>
<evidence type="ECO:0008006" key="4">
    <source>
        <dbReference type="Google" id="ProtNLM"/>
    </source>
</evidence>
<feature type="chain" id="PRO_5012751572" description="Dickkopf N-terminal cysteine-rich domain-containing protein" evidence="1">
    <location>
        <begin position="16"/>
        <end position="353"/>
    </location>
</feature>
<dbReference type="AlphaFoldDB" id="A0A1R2B3G0"/>
<protein>
    <recommendedName>
        <fullName evidence="4">Dickkopf N-terminal cysteine-rich domain-containing protein</fullName>
    </recommendedName>
</protein>
<name>A0A1R2B3G0_9CILI</name>
<organism evidence="2 3">
    <name type="scientific">Stentor coeruleus</name>
    <dbReference type="NCBI Taxonomy" id="5963"/>
    <lineage>
        <taxon>Eukaryota</taxon>
        <taxon>Sar</taxon>
        <taxon>Alveolata</taxon>
        <taxon>Ciliophora</taxon>
        <taxon>Postciliodesmatophora</taxon>
        <taxon>Heterotrichea</taxon>
        <taxon>Heterotrichida</taxon>
        <taxon>Stentoridae</taxon>
        <taxon>Stentor</taxon>
    </lineage>
</organism>
<accession>A0A1R2B3G0</accession>